<dbReference type="GO" id="GO:0016020">
    <property type="term" value="C:membrane"/>
    <property type="evidence" value="ECO:0007669"/>
    <property type="project" value="UniProtKB-SubCell"/>
</dbReference>
<feature type="domain" description="Rhodopsin" evidence="7">
    <location>
        <begin position="41"/>
        <end position="286"/>
    </location>
</feature>
<evidence type="ECO:0000259" key="7">
    <source>
        <dbReference type="Pfam" id="PF20684"/>
    </source>
</evidence>
<name>A0AAE0I618_9PEZI</name>
<keyword evidence="9" id="KW-1185">Reference proteome</keyword>
<feature type="transmembrane region" description="Helical" evidence="6">
    <location>
        <begin position="143"/>
        <end position="161"/>
    </location>
</feature>
<sequence length="386" mass="43530">MSSRWTKENHHSRIVLPGLTPAAFLGALWAVAILSLIFLAFRLYSRFRGPRRLYLDDYLVILASILILSNCILLHWITPDTYRVLRLAAGLEQIQADFPVLIKKYGGVYGAHMLIFSTTLAAVKLSFLVHFRRLGWHMDRLRFVWWPVLLFVIATWAVMIGNTQFKCYFTSAEEILAYCNTPEAVRLGLVNLAVSCSLDVVSDLFIMAIPFILLWKIQIPTKRKLIFIGLVSLILVTMIISITRALVSYANYYSASRNDALPLMLWSSAEPCVAVMVACLSAFPHLFGPSSKPVYKPTESWLERVKGKKSQPPNNGGVRRQDEETNVSLLYGHNLTIVDRHLERLEFGNTNEKKAGLDPLIVLVVGASNSQESHQLRRPPVAILHA</sequence>
<keyword evidence="3 6" id="KW-1133">Transmembrane helix</keyword>
<evidence type="ECO:0000313" key="8">
    <source>
        <dbReference type="EMBL" id="KAK3318246.1"/>
    </source>
</evidence>
<comment type="caution">
    <text evidence="8">The sequence shown here is derived from an EMBL/GenBank/DDBJ whole genome shotgun (WGS) entry which is preliminary data.</text>
</comment>
<dbReference type="Proteomes" id="UP001283341">
    <property type="component" value="Unassembled WGS sequence"/>
</dbReference>
<dbReference type="Pfam" id="PF20684">
    <property type="entry name" value="Fung_rhodopsin"/>
    <property type="match status" value="1"/>
</dbReference>
<accession>A0AAE0I618</accession>
<proteinExistence type="inferred from homology"/>
<dbReference type="InterPro" id="IPR049326">
    <property type="entry name" value="Rhodopsin_dom_fungi"/>
</dbReference>
<dbReference type="EMBL" id="JAUEDM010000004">
    <property type="protein sequence ID" value="KAK3318246.1"/>
    <property type="molecule type" value="Genomic_DNA"/>
</dbReference>
<feature type="transmembrane region" description="Helical" evidence="6">
    <location>
        <begin position="109"/>
        <end position="131"/>
    </location>
</feature>
<organism evidence="8 9">
    <name type="scientific">Apodospora peruviana</name>
    <dbReference type="NCBI Taxonomy" id="516989"/>
    <lineage>
        <taxon>Eukaryota</taxon>
        <taxon>Fungi</taxon>
        <taxon>Dikarya</taxon>
        <taxon>Ascomycota</taxon>
        <taxon>Pezizomycotina</taxon>
        <taxon>Sordariomycetes</taxon>
        <taxon>Sordariomycetidae</taxon>
        <taxon>Sordariales</taxon>
        <taxon>Lasiosphaeriaceae</taxon>
        <taxon>Apodospora</taxon>
    </lineage>
</organism>
<comment type="subcellular location">
    <subcellularLocation>
        <location evidence="1">Membrane</location>
        <topology evidence="1">Multi-pass membrane protein</topology>
    </subcellularLocation>
</comment>
<comment type="similarity">
    <text evidence="5">Belongs to the SAT4 family.</text>
</comment>
<dbReference type="AlphaFoldDB" id="A0AAE0I618"/>
<evidence type="ECO:0000256" key="3">
    <source>
        <dbReference type="ARBA" id="ARBA00022989"/>
    </source>
</evidence>
<keyword evidence="4 6" id="KW-0472">Membrane</keyword>
<reference evidence="8" key="2">
    <citation type="submission" date="2023-06" db="EMBL/GenBank/DDBJ databases">
        <authorList>
            <consortium name="Lawrence Berkeley National Laboratory"/>
            <person name="Haridas S."/>
            <person name="Hensen N."/>
            <person name="Bonometti L."/>
            <person name="Westerberg I."/>
            <person name="Brannstrom I.O."/>
            <person name="Guillou S."/>
            <person name="Cros-Aarteil S."/>
            <person name="Calhoun S."/>
            <person name="Kuo A."/>
            <person name="Mondo S."/>
            <person name="Pangilinan J."/>
            <person name="Riley R."/>
            <person name="Labutti K."/>
            <person name="Andreopoulos B."/>
            <person name="Lipzen A."/>
            <person name="Chen C."/>
            <person name="Yanf M."/>
            <person name="Daum C."/>
            <person name="Ng V."/>
            <person name="Clum A."/>
            <person name="Steindorff A."/>
            <person name="Ohm R."/>
            <person name="Martin F."/>
            <person name="Silar P."/>
            <person name="Natvig D."/>
            <person name="Lalanne C."/>
            <person name="Gautier V."/>
            <person name="Ament-Velasquez S.L."/>
            <person name="Kruys A."/>
            <person name="Hutchinson M.I."/>
            <person name="Powell A.J."/>
            <person name="Barry K."/>
            <person name="Miller A.N."/>
            <person name="Grigoriev I.V."/>
            <person name="Debuchy R."/>
            <person name="Gladieux P."/>
            <person name="Thoren M.H."/>
            <person name="Johannesson H."/>
        </authorList>
    </citation>
    <scope>NUCLEOTIDE SEQUENCE</scope>
    <source>
        <strain evidence="8">CBS 118394</strain>
    </source>
</reference>
<protein>
    <recommendedName>
        <fullName evidence="7">Rhodopsin domain-containing protein</fullName>
    </recommendedName>
</protein>
<evidence type="ECO:0000256" key="4">
    <source>
        <dbReference type="ARBA" id="ARBA00023136"/>
    </source>
</evidence>
<reference evidence="8" key="1">
    <citation type="journal article" date="2023" name="Mol. Phylogenet. Evol.">
        <title>Genome-scale phylogeny and comparative genomics of the fungal order Sordariales.</title>
        <authorList>
            <person name="Hensen N."/>
            <person name="Bonometti L."/>
            <person name="Westerberg I."/>
            <person name="Brannstrom I.O."/>
            <person name="Guillou S."/>
            <person name="Cros-Aarteil S."/>
            <person name="Calhoun S."/>
            <person name="Haridas S."/>
            <person name="Kuo A."/>
            <person name="Mondo S."/>
            <person name="Pangilinan J."/>
            <person name="Riley R."/>
            <person name="LaButti K."/>
            <person name="Andreopoulos B."/>
            <person name="Lipzen A."/>
            <person name="Chen C."/>
            <person name="Yan M."/>
            <person name="Daum C."/>
            <person name="Ng V."/>
            <person name="Clum A."/>
            <person name="Steindorff A."/>
            <person name="Ohm R.A."/>
            <person name="Martin F."/>
            <person name="Silar P."/>
            <person name="Natvig D.O."/>
            <person name="Lalanne C."/>
            <person name="Gautier V."/>
            <person name="Ament-Velasquez S.L."/>
            <person name="Kruys A."/>
            <person name="Hutchinson M.I."/>
            <person name="Powell A.J."/>
            <person name="Barry K."/>
            <person name="Miller A.N."/>
            <person name="Grigoriev I.V."/>
            <person name="Debuchy R."/>
            <person name="Gladieux P."/>
            <person name="Hiltunen Thoren M."/>
            <person name="Johannesson H."/>
        </authorList>
    </citation>
    <scope>NUCLEOTIDE SEQUENCE</scope>
    <source>
        <strain evidence="8">CBS 118394</strain>
    </source>
</reference>
<feature type="transmembrane region" description="Helical" evidence="6">
    <location>
        <begin position="192"/>
        <end position="213"/>
    </location>
</feature>
<evidence type="ECO:0000256" key="5">
    <source>
        <dbReference type="ARBA" id="ARBA00038359"/>
    </source>
</evidence>
<evidence type="ECO:0000256" key="6">
    <source>
        <dbReference type="SAM" id="Phobius"/>
    </source>
</evidence>
<feature type="transmembrane region" description="Helical" evidence="6">
    <location>
        <begin position="53"/>
        <end position="77"/>
    </location>
</feature>
<evidence type="ECO:0000256" key="1">
    <source>
        <dbReference type="ARBA" id="ARBA00004141"/>
    </source>
</evidence>
<feature type="transmembrane region" description="Helical" evidence="6">
    <location>
        <begin position="225"/>
        <end position="243"/>
    </location>
</feature>
<feature type="transmembrane region" description="Helical" evidence="6">
    <location>
        <begin position="20"/>
        <end position="41"/>
    </location>
</feature>
<keyword evidence="2 6" id="KW-0812">Transmembrane</keyword>
<dbReference type="InterPro" id="IPR052337">
    <property type="entry name" value="SAT4-like"/>
</dbReference>
<feature type="transmembrane region" description="Helical" evidence="6">
    <location>
        <begin position="263"/>
        <end position="287"/>
    </location>
</feature>
<evidence type="ECO:0000313" key="9">
    <source>
        <dbReference type="Proteomes" id="UP001283341"/>
    </source>
</evidence>
<dbReference type="PANTHER" id="PTHR33048">
    <property type="entry name" value="PTH11-LIKE INTEGRAL MEMBRANE PROTEIN (AFU_ORTHOLOGUE AFUA_5G11245)"/>
    <property type="match status" value="1"/>
</dbReference>
<dbReference type="PANTHER" id="PTHR33048:SF47">
    <property type="entry name" value="INTEGRAL MEMBRANE PROTEIN-RELATED"/>
    <property type="match status" value="1"/>
</dbReference>
<gene>
    <name evidence="8" type="ORF">B0H66DRAFT_590975</name>
</gene>
<evidence type="ECO:0000256" key="2">
    <source>
        <dbReference type="ARBA" id="ARBA00022692"/>
    </source>
</evidence>